<keyword evidence="7" id="KW-1133">Transmembrane helix</keyword>
<dbReference type="RefSeq" id="WP_120709580.1">
    <property type="nucleotide sequence ID" value="NZ_RBCJ01000001.1"/>
</dbReference>
<dbReference type="Proteomes" id="UP000276603">
    <property type="component" value="Unassembled WGS sequence"/>
</dbReference>
<keyword evidence="5 7" id="KW-0472">Membrane</keyword>
<dbReference type="GO" id="GO:0009247">
    <property type="term" value="P:glycolipid biosynthetic process"/>
    <property type="evidence" value="ECO:0007669"/>
    <property type="project" value="UniProtKB-ARBA"/>
</dbReference>
<reference evidence="8 9" key="1">
    <citation type="submission" date="2018-10" db="EMBL/GenBank/DDBJ databases">
        <title>Ulvibacterium marinum gen. nov., sp. nov., a novel marine bacterium of the family Flavobacteriaceae, isolated from a culture of the green alga Ulva prolifera.</title>
        <authorList>
            <person name="Zhang Z."/>
        </authorList>
    </citation>
    <scope>NUCLEOTIDE SEQUENCE [LARGE SCALE GENOMIC DNA]</scope>
    <source>
        <strain evidence="8 9">CCMM003</strain>
    </source>
</reference>
<dbReference type="Pfam" id="PF03279">
    <property type="entry name" value="Lip_A_acyltrans"/>
    <property type="match status" value="1"/>
</dbReference>
<sequence>MAAEWEGKSRGTVLGYKIFIFFIKSLGIRASYFLLYFVILYFCLFSWKNTKAIYYYLNQRLGYSHLKSFFGIYKSYYSFGQTLIDKTAIGSGLRDKFTYEFDGIENIKNLLANGEGGILISAHVGNFEIAEFFFEDIDTHSQINLVTTDAEHEHIKEYLESVTSKSKIKFILVREDLSHIFEINVALGKGELVCFTGDRYFVGQKTLEETLLDEKAEFPAGPFLLGSRLKVPVLFVYVMKETAKHYHLFARKAKVKNRDAQGLLKEYTKSVEWILGKYPLQWFNYFDFWKRKENT</sequence>
<dbReference type="GO" id="GO:0005886">
    <property type="term" value="C:plasma membrane"/>
    <property type="evidence" value="ECO:0007669"/>
    <property type="project" value="UniProtKB-SubCell"/>
</dbReference>
<dbReference type="CDD" id="cd07984">
    <property type="entry name" value="LPLAT_LABLAT-like"/>
    <property type="match status" value="1"/>
</dbReference>
<gene>
    <name evidence="8" type="ORF">D7Z94_00610</name>
</gene>
<keyword evidence="7" id="KW-0812">Transmembrane</keyword>
<keyword evidence="9" id="KW-1185">Reference proteome</keyword>
<accession>A0A3B0CEJ5</accession>
<dbReference type="AlphaFoldDB" id="A0A3B0CEJ5"/>
<dbReference type="PANTHER" id="PTHR30606">
    <property type="entry name" value="LIPID A BIOSYNTHESIS LAUROYL ACYLTRANSFERASE"/>
    <property type="match status" value="1"/>
</dbReference>
<proteinExistence type="predicted"/>
<comment type="caution">
    <text evidence="8">The sequence shown here is derived from an EMBL/GenBank/DDBJ whole genome shotgun (WGS) entry which is preliminary data.</text>
</comment>
<evidence type="ECO:0000256" key="3">
    <source>
        <dbReference type="ARBA" id="ARBA00022519"/>
    </source>
</evidence>
<feature type="transmembrane region" description="Helical" evidence="7">
    <location>
        <begin position="18"/>
        <end position="44"/>
    </location>
</feature>
<dbReference type="OrthoDB" id="9808633at2"/>
<dbReference type="PANTHER" id="PTHR30606:SF10">
    <property type="entry name" value="PHOSPHATIDYLINOSITOL MANNOSIDE ACYLTRANSFERASE"/>
    <property type="match status" value="1"/>
</dbReference>
<keyword evidence="4 8" id="KW-0808">Transferase</keyword>
<evidence type="ECO:0000256" key="6">
    <source>
        <dbReference type="ARBA" id="ARBA00023315"/>
    </source>
</evidence>
<comment type="subcellular location">
    <subcellularLocation>
        <location evidence="1">Cell inner membrane</location>
    </subcellularLocation>
</comment>
<evidence type="ECO:0000313" key="8">
    <source>
        <dbReference type="EMBL" id="RKN82389.1"/>
    </source>
</evidence>
<dbReference type="EMBL" id="RBCJ01000001">
    <property type="protein sequence ID" value="RKN82389.1"/>
    <property type="molecule type" value="Genomic_DNA"/>
</dbReference>
<evidence type="ECO:0000256" key="5">
    <source>
        <dbReference type="ARBA" id="ARBA00023136"/>
    </source>
</evidence>
<organism evidence="8 9">
    <name type="scientific">Ulvibacterium marinum</name>
    <dbReference type="NCBI Taxonomy" id="2419782"/>
    <lineage>
        <taxon>Bacteria</taxon>
        <taxon>Pseudomonadati</taxon>
        <taxon>Bacteroidota</taxon>
        <taxon>Flavobacteriia</taxon>
        <taxon>Flavobacteriales</taxon>
        <taxon>Flavobacteriaceae</taxon>
        <taxon>Ulvibacterium</taxon>
    </lineage>
</organism>
<keyword evidence="6 8" id="KW-0012">Acyltransferase</keyword>
<evidence type="ECO:0000256" key="2">
    <source>
        <dbReference type="ARBA" id="ARBA00022475"/>
    </source>
</evidence>
<protein>
    <submittedName>
        <fullName evidence="8">Lipid A biosynthesis acyltransferase</fullName>
    </submittedName>
</protein>
<evidence type="ECO:0000256" key="4">
    <source>
        <dbReference type="ARBA" id="ARBA00022679"/>
    </source>
</evidence>
<keyword evidence="3" id="KW-0997">Cell inner membrane</keyword>
<evidence type="ECO:0000256" key="1">
    <source>
        <dbReference type="ARBA" id="ARBA00004533"/>
    </source>
</evidence>
<dbReference type="InterPro" id="IPR004960">
    <property type="entry name" value="LipA_acyltrans"/>
</dbReference>
<evidence type="ECO:0000313" key="9">
    <source>
        <dbReference type="Proteomes" id="UP000276603"/>
    </source>
</evidence>
<dbReference type="GO" id="GO:0016746">
    <property type="term" value="F:acyltransferase activity"/>
    <property type="evidence" value="ECO:0007669"/>
    <property type="project" value="UniProtKB-KW"/>
</dbReference>
<keyword evidence="2" id="KW-1003">Cell membrane</keyword>
<name>A0A3B0CEJ5_9FLAO</name>
<evidence type="ECO:0000256" key="7">
    <source>
        <dbReference type="SAM" id="Phobius"/>
    </source>
</evidence>